<evidence type="ECO:0000256" key="1">
    <source>
        <dbReference type="SAM" id="SignalP"/>
    </source>
</evidence>
<dbReference type="Proteomes" id="UP000366872">
    <property type="component" value="Unassembled WGS sequence"/>
</dbReference>
<dbReference type="InterPro" id="IPR014094">
    <property type="entry name" value="LpoB"/>
</dbReference>
<dbReference type="PANTHER" id="PTHR40593">
    <property type="entry name" value="PENICILLIN-BINDING PROTEIN ACTIVATOR LPOB"/>
    <property type="match status" value="1"/>
</dbReference>
<proteinExistence type="predicted"/>
<dbReference type="PROSITE" id="PS51257">
    <property type="entry name" value="PROKAR_LIPOPROTEIN"/>
    <property type="match status" value="1"/>
</dbReference>
<protein>
    <recommendedName>
        <fullName evidence="4">Penicillin-binding protein activator LpoB</fullName>
    </recommendedName>
</protein>
<dbReference type="EMBL" id="CAAHFG010000001">
    <property type="protein sequence ID" value="VGO12190.1"/>
    <property type="molecule type" value="Genomic_DNA"/>
</dbReference>
<evidence type="ECO:0008006" key="4">
    <source>
        <dbReference type="Google" id="ProtNLM"/>
    </source>
</evidence>
<feature type="signal peptide" evidence="1">
    <location>
        <begin position="1"/>
        <end position="19"/>
    </location>
</feature>
<dbReference type="RefSeq" id="WP_136077884.1">
    <property type="nucleotide sequence ID" value="NZ_CAAHFG010000001.1"/>
</dbReference>
<accession>A0A6C2TWY8</accession>
<keyword evidence="3" id="KW-1185">Reference proteome</keyword>
<dbReference type="GO" id="GO:0009252">
    <property type="term" value="P:peptidoglycan biosynthetic process"/>
    <property type="evidence" value="ECO:0007669"/>
    <property type="project" value="TreeGrafter"/>
</dbReference>
<evidence type="ECO:0000313" key="2">
    <source>
        <dbReference type="EMBL" id="VGO12190.1"/>
    </source>
</evidence>
<reference evidence="2 3" key="1">
    <citation type="submission" date="2019-04" db="EMBL/GenBank/DDBJ databases">
        <authorList>
            <person name="Van Vliet M D."/>
        </authorList>
    </citation>
    <scope>NUCLEOTIDE SEQUENCE [LARGE SCALE GENOMIC DNA]</scope>
    <source>
        <strain evidence="2 3">F1</strain>
    </source>
</reference>
<sequence>MKRSKLLFVFALVSLVALTGCKTKVKRVATDEAIDLSGRWNDTDSQLVSEQMIADIATRPWIEEYTAKNGKKPVVIVGTIRNLSSEHIETGTFVKDLERELINNGRVTFVANKTERSELREERKEQQTWSREETQKRLAAETGADYMLQGSIKTIIDQEGKTSVKFYQVDMEMVHLESNEKVWMGDKKIKKVVKKAKMKW</sequence>
<keyword evidence="1" id="KW-0732">Signal</keyword>
<evidence type="ECO:0000313" key="3">
    <source>
        <dbReference type="Proteomes" id="UP000366872"/>
    </source>
</evidence>
<name>A0A6C2TWY8_PONDE</name>
<organism evidence="2 3">
    <name type="scientific">Pontiella desulfatans</name>
    <dbReference type="NCBI Taxonomy" id="2750659"/>
    <lineage>
        <taxon>Bacteria</taxon>
        <taxon>Pseudomonadati</taxon>
        <taxon>Kiritimatiellota</taxon>
        <taxon>Kiritimatiellia</taxon>
        <taxon>Kiritimatiellales</taxon>
        <taxon>Pontiellaceae</taxon>
        <taxon>Pontiella</taxon>
    </lineage>
</organism>
<dbReference type="Gene3D" id="3.40.50.10610">
    <property type="entry name" value="ABC-type transport auxiliary lipoprotein component"/>
    <property type="match status" value="1"/>
</dbReference>
<dbReference type="GO" id="GO:0030234">
    <property type="term" value="F:enzyme regulator activity"/>
    <property type="evidence" value="ECO:0007669"/>
    <property type="project" value="TreeGrafter"/>
</dbReference>
<dbReference type="GO" id="GO:0031241">
    <property type="term" value="C:periplasmic side of cell outer membrane"/>
    <property type="evidence" value="ECO:0007669"/>
    <property type="project" value="TreeGrafter"/>
</dbReference>
<feature type="chain" id="PRO_5025641630" description="Penicillin-binding protein activator LpoB" evidence="1">
    <location>
        <begin position="20"/>
        <end position="200"/>
    </location>
</feature>
<dbReference type="PANTHER" id="PTHR40593:SF1">
    <property type="entry name" value="PENICILLIN-BINDING PROTEIN ACTIVATOR LPOB"/>
    <property type="match status" value="1"/>
</dbReference>
<gene>
    <name evidence="2" type="ORF">PDESU_00741</name>
</gene>
<dbReference type="Pfam" id="PF13036">
    <property type="entry name" value="LpoB"/>
    <property type="match status" value="1"/>
</dbReference>
<dbReference type="AlphaFoldDB" id="A0A6C2TWY8"/>